<evidence type="ECO:0000256" key="3">
    <source>
        <dbReference type="ARBA" id="ARBA00022452"/>
    </source>
</evidence>
<organism evidence="16 17">
    <name type="scientific">Aquirhabdus parva</name>
    <dbReference type="NCBI Taxonomy" id="2283318"/>
    <lineage>
        <taxon>Bacteria</taxon>
        <taxon>Pseudomonadati</taxon>
        <taxon>Pseudomonadota</taxon>
        <taxon>Gammaproteobacteria</taxon>
        <taxon>Moraxellales</taxon>
        <taxon>Moraxellaceae</taxon>
        <taxon>Aquirhabdus</taxon>
    </lineage>
</organism>
<keyword evidence="7" id="KW-0408">Iron</keyword>
<keyword evidence="16" id="KW-0675">Receptor</keyword>
<keyword evidence="6" id="KW-0732">Signal</keyword>
<evidence type="ECO:0000256" key="10">
    <source>
        <dbReference type="ARBA" id="ARBA00023136"/>
    </source>
</evidence>
<dbReference type="InterPro" id="IPR039426">
    <property type="entry name" value="TonB-dep_rcpt-like"/>
</dbReference>
<evidence type="ECO:0000259" key="14">
    <source>
        <dbReference type="Pfam" id="PF00593"/>
    </source>
</evidence>
<dbReference type="PANTHER" id="PTHR32552">
    <property type="entry name" value="FERRICHROME IRON RECEPTOR-RELATED"/>
    <property type="match status" value="1"/>
</dbReference>
<feature type="domain" description="TonB-dependent receptor-like beta-barrel" evidence="14">
    <location>
        <begin position="287"/>
        <end position="764"/>
    </location>
</feature>
<evidence type="ECO:0000256" key="5">
    <source>
        <dbReference type="ARBA" id="ARBA00022692"/>
    </source>
</evidence>
<evidence type="ECO:0000256" key="9">
    <source>
        <dbReference type="ARBA" id="ARBA00023077"/>
    </source>
</evidence>
<keyword evidence="10 12" id="KW-0472">Membrane</keyword>
<dbReference type="InterPro" id="IPR037066">
    <property type="entry name" value="Plug_dom_sf"/>
</dbReference>
<dbReference type="GO" id="GO:0009279">
    <property type="term" value="C:cell outer membrane"/>
    <property type="evidence" value="ECO:0007669"/>
    <property type="project" value="UniProtKB-SubCell"/>
</dbReference>
<dbReference type="KEGG" id="mbah:HYN46_05145"/>
<gene>
    <name evidence="16" type="ORF">HYN46_05145</name>
</gene>
<evidence type="ECO:0000256" key="2">
    <source>
        <dbReference type="ARBA" id="ARBA00022448"/>
    </source>
</evidence>
<dbReference type="RefSeq" id="WP_114898386.1">
    <property type="nucleotide sequence ID" value="NZ_CP031222.1"/>
</dbReference>
<evidence type="ECO:0000256" key="8">
    <source>
        <dbReference type="ARBA" id="ARBA00023065"/>
    </source>
</evidence>
<evidence type="ECO:0000256" key="7">
    <source>
        <dbReference type="ARBA" id="ARBA00023004"/>
    </source>
</evidence>
<dbReference type="Gene3D" id="2.40.170.20">
    <property type="entry name" value="TonB-dependent receptor, beta-barrel domain"/>
    <property type="match status" value="1"/>
</dbReference>
<dbReference type="GO" id="GO:0015344">
    <property type="term" value="F:siderophore uptake transmembrane transporter activity"/>
    <property type="evidence" value="ECO:0007669"/>
    <property type="project" value="TreeGrafter"/>
</dbReference>
<evidence type="ECO:0000256" key="1">
    <source>
        <dbReference type="ARBA" id="ARBA00004571"/>
    </source>
</evidence>
<dbReference type="SUPFAM" id="SSF56935">
    <property type="entry name" value="Porins"/>
    <property type="match status" value="1"/>
</dbReference>
<dbReference type="Pfam" id="PF07715">
    <property type="entry name" value="Plug"/>
    <property type="match status" value="1"/>
</dbReference>
<keyword evidence="4" id="KW-0410">Iron transport</keyword>
<dbReference type="Pfam" id="PF00593">
    <property type="entry name" value="TonB_dep_Rec_b-barrel"/>
    <property type="match status" value="1"/>
</dbReference>
<evidence type="ECO:0000313" key="16">
    <source>
        <dbReference type="EMBL" id="AXI02276.1"/>
    </source>
</evidence>
<dbReference type="Proteomes" id="UP000253940">
    <property type="component" value="Chromosome"/>
</dbReference>
<evidence type="ECO:0000256" key="4">
    <source>
        <dbReference type="ARBA" id="ARBA00022496"/>
    </source>
</evidence>
<dbReference type="InterPro" id="IPR036942">
    <property type="entry name" value="Beta-barrel_TonB_sf"/>
</dbReference>
<evidence type="ECO:0000259" key="15">
    <source>
        <dbReference type="Pfam" id="PF07715"/>
    </source>
</evidence>
<keyword evidence="17" id="KW-1185">Reference proteome</keyword>
<evidence type="ECO:0000256" key="11">
    <source>
        <dbReference type="ARBA" id="ARBA00023237"/>
    </source>
</evidence>
<keyword evidence="8" id="KW-0406">Ion transport</keyword>
<keyword evidence="3 12" id="KW-1134">Transmembrane beta strand</keyword>
<comment type="subcellular location">
    <subcellularLocation>
        <location evidence="1 12">Cell outer membrane</location>
        <topology evidence="1 12">Multi-pass membrane protein</topology>
    </subcellularLocation>
</comment>
<dbReference type="OrthoDB" id="9760620at2"/>
<dbReference type="PANTHER" id="PTHR32552:SF89">
    <property type="entry name" value="CATECHOLATE SIDEROPHORE RECEPTOR FIU"/>
    <property type="match status" value="1"/>
</dbReference>
<dbReference type="Gene3D" id="2.170.130.10">
    <property type="entry name" value="TonB-dependent receptor, plug domain"/>
    <property type="match status" value="1"/>
</dbReference>
<evidence type="ECO:0000256" key="6">
    <source>
        <dbReference type="ARBA" id="ARBA00022729"/>
    </source>
</evidence>
<evidence type="ECO:0000313" key="17">
    <source>
        <dbReference type="Proteomes" id="UP000253940"/>
    </source>
</evidence>
<comment type="similarity">
    <text evidence="12 13">Belongs to the TonB-dependent receptor family.</text>
</comment>
<protein>
    <submittedName>
        <fullName evidence="16">TonB-dependent receptor</fullName>
    </submittedName>
</protein>
<dbReference type="InterPro" id="IPR000531">
    <property type="entry name" value="Beta-barrel_TonB"/>
</dbReference>
<dbReference type="EMBL" id="CP031222">
    <property type="protein sequence ID" value="AXI02276.1"/>
    <property type="molecule type" value="Genomic_DNA"/>
</dbReference>
<proteinExistence type="inferred from homology"/>
<accession>A0A345P4R7</accession>
<evidence type="ECO:0000256" key="13">
    <source>
        <dbReference type="RuleBase" id="RU003357"/>
    </source>
</evidence>
<dbReference type="PROSITE" id="PS52016">
    <property type="entry name" value="TONB_DEPENDENT_REC_3"/>
    <property type="match status" value="1"/>
</dbReference>
<dbReference type="AlphaFoldDB" id="A0A345P4R7"/>
<keyword evidence="5 12" id="KW-0812">Transmembrane</keyword>
<keyword evidence="9 13" id="KW-0798">TonB box</keyword>
<dbReference type="InterPro" id="IPR012910">
    <property type="entry name" value="Plug_dom"/>
</dbReference>
<feature type="domain" description="TonB-dependent receptor plug" evidence="15">
    <location>
        <begin position="60"/>
        <end position="163"/>
    </location>
</feature>
<sequence>MQINSHHFNLNVISQSILIVLAATCQYGYAADRTPGSDPEIASAKTIDSAPLNNVVVMAKKTTRSAVSLSGTEIQKVLPGANPLKAIQTLPGVYYVTADPWGNNEQNAQLFVHGFSQQQLGYTFDGVPLGDQQYANYNGLSPQRAVISENVKTTTLNSGAGDLSTASTSNLGGTINILSSDPAKEKGLQFNETLGSYDTRRTFLRVDTGESESGNSLYAAYANQRARAWDFNGRQGGNQFNLKFQHVDDVGKLTFFYNFSDKIEPNEDSDLFGVAAGAQTGATPYTRPFLYPDLNQALNYLGKNGALPAGVGNNFQNYYSAAQRKDHLAYLKYEWNLADNIQWSNQIYYHHDNGAGLVAGPISQAGLPALFTVYYPGQNLSQLFGGSGYATRETQYNINRFGYLSKLNVELAEHSIEAGFWYEHNQSTMMRMWFPFSASSPTTPYESEHNPLIVQYEGVAKVQEFQPYIQDQWHIRPDLTLLAGVKGSYQFAGGTVPVQQVNAASNKNPTLYPSGTIDTRFNFLPNFGLIWKVTPESQVFANIQKNARQFPTNITNAPSPWSVGSQAIFDNIAANVKPETSWTYELGLRSQNRFADTYGVTGLDSQISLYHVKFSNRLLSINPTPQLATFVSSSAPIVQNVGGVTTDGIDLSGTIYLGSHFSLYDGVSYNRSVYDNDYTSGTTTYSTSGKLIPATPEWMNKTVASVKYGSFEAQVIGDYVGKRYVTYTNDAAVAGYFLLGAEASYQLPKAYGIDSKLSLNVTNIANKKGYSSLVVNGPVYATSGYAAYPLAPRMFFITLSTKL</sequence>
<evidence type="ECO:0000256" key="12">
    <source>
        <dbReference type="PROSITE-ProRule" id="PRU01360"/>
    </source>
</evidence>
<name>A0A345P4R7_9GAMM</name>
<keyword evidence="2 12" id="KW-0813">Transport</keyword>
<reference evidence="16 17" key="1">
    <citation type="submission" date="2018-07" db="EMBL/GenBank/DDBJ databases">
        <title>Genome sequencing of Moraxellaceae gen. HYN0046.</title>
        <authorList>
            <person name="Kim M."/>
            <person name="Yi H."/>
        </authorList>
    </citation>
    <scope>NUCLEOTIDE SEQUENCE [LARGE SCALE GENOMIC DNA]</scope>
    <source>
        <strain evidence="16 17">HYN0046</strain>
    </source>
</reference>
<keyword evidence="11 12" id="KW-0998">Cell outer membrane</keyword>